<dbReference type="EMBL" id="CP075896">
    <property type="protein sequence ID" value="QWB27363.1"/>
    <property type="molecule type" value="Genomic_DNA"/>
</dbReference>
<organism evidence="2 3">
    <name type="scientific">Streptomyces koelreuteriae</name>
    <dbReference type="NCBI Taxonomy" id="2838015"/>
    <lineage>
        <taxon>Bacteria</taxon>
        <taxon>Bacillati</taxon>
        <taxon>Actinomycetota</taxon>
        <taxon>Actinomycetes</taxon>
        <taxon>Kitasatosporales</taxon>
        <taxon>Streptomycetaceae</taxon>
        <taxon>Streptomyces</taxon>
    </lineage>
</organism>
<feature type="compositionally biased region" description="Polar residues" evidence="1">
    <location>
        <begin position="74"/>
        <end position="86"/>
    </location>
</feature>
<evidence type="ECO:0000313" key="3">
    <source>
        <dbReference type="Proteomes" id="UP000679629"/>
    </source>
</evidence>
<reference evidence="3" key="1">
    <citation type="submission" date="2021-05" db="EMBL/GenBank/DDBJ databases">
        <title>Direct Submission.</title>
        <authorList>
            <person name="Li K."/>
            <person name="Gao J."/>
        </authorList>
    </citation>
    <scope>NUCLEOTIDE SEQUENCE [LARGE SCALE GENOMIC DNA]</scope>
    <source>
        <strain evidence="3">MG62</strain>
    </source>
</reference>
<dbReference type="RefSeq" id="WP_215123158.1">
    <property type="nucleotide sequence ID" value="NZ_CP075896.1"/>
</dbReference>
<evidence type="ECO:0000256" key="1">
    <source>
        <dbReference type="SAM" id="MobiDB-lite"/>
    </source>
</evidence>
<feature type="region of interest" description="Disordered" evidence="1">
    <location>
        <begin position="1"/>
        <end position="43"/>
    </location>
</feature>
<protein>
    <submittedName>
        <fullName evidence="2">Uncharacterized protein</fullName>
    </submittedName>
</protein>
<feature type="region of interest" description="Disordered" evidence="1">
    <location>
        <begin position="74"/>
        <end position="115"/>
    </location>
</feature>
<sequence length="129" mass="13970">MNKEPNPKNRKKSPPPRGAAPPRAAQGMERAERSRTRAEAAGAAGIRLDLPIQGATIERRWDLYQPYLQVTGTYQPVDQPEGTTGQFLEEPGPRSMTGHVVADPAPSPGRDARGWSCPPNGPCTWVGMV</sequence>
<feature type="compositionally biased region" description="Basic and acidic residues" evidence="1">
    <location>
        <begin position="29"/>
        <end position="38"/>
    </location>
</feature>
<gene>
    <name evidence="2" type="ORF">KJK29_34805</name>
</gene>
<keyword evidence="3" id="KW-1185">Reference proteome</keyword>
<name>A0ABX8G214_9ACTN</name>
<dbReference type="Proteomes" id="UP000679629">
    <property type="component" value="Chromosome"/>
</dbReference>
<proteinExistence type="predicted"/>
<evidence type="ECO:0000313" key="2">
    <source>
        <dbReference type="EMBL" id="QWB27363.1"/>
    </source>
</evidence>
<accession>A0ABX8G214</accession>